<dbReference type="AlphaFoldDB" id="A0A6N7IPP7"/>
<dbReference type="OrthoDB" id="2023214at2"/>
<name>A0A6N7IPP7_9FIRM</name>
<keyword evidence="4" id="KW-1185">Reference proteome</keyword>
<reference evidence="3 4" key="1">
    <citation type="submission" date="2019-10" db="EMBL/GenBank/DDBJ databases">
        <title>Comparative genomics of sulfur disproportionating microorganisms.</title>
        <authorList>
            <person name="Ward L.M."/>
            <person name="Bertran E."/>
            <person name="Johnston D."/>
        </authorList>
    </citation>
    <scope>NUCLEOTIDE SEQUENCE [LARGE SCALE GENOMIC DNA]</scope>
    <source>
        <strain evidence="3 4">DSM 14055</strain>
    </source>
</reference>
<dbReference type="RefSeq" id="WP_152945466.1">
    <property type="nucleotide sequence ID" value="NZ_WHYR01000008.1"/>
</dbReference>
<sequence length="755" mass="78109">MRKSRKLIAILATLALLATLLVPMVGPAAAASDYIVSNIPSLQAGQTYTSGLPTLTIDLKSLTVPGYVYLFLPKTPTGWSASVTATVPPTIGSSPNALAPSDVAVTTNTAGDEIYVNVTHVTGVGNDGRIILNFSRLVVPGGVSGDVNLEAYAPSDSPFSSGKITIARIGGGSVSLTVDEVNTITSGGGDVYINIKESAPGALKVATDSLKLTLPPGFRWSSPNLVNTYSGNVTIGGFDPSGNDGRDLKINVTGASNGTTGAYVKIKAHIDPDETVARYGDVEVSVSGGGGTSVSTGSLLVAKYGDFGVNVSTENVSTIKSGTTEERLDTKLVIEESAPGSLVTGRTITLTLPENVRWAGNLPTKDTDLTKDEGSISLSWSYIGSDGRTLKATVSGTSSGQKNGAKIVFKDFYVSTAPDFTGDLKVDVAGSAVTGTSLLLAKVEAPVNLTAASAPEVKIGLPGQEVGDITITEVAKEAIKANITYSSANSNGALTGTTTNVRARLELKAPSGVTFSNVPKVEVIEGDLQLDTSAVSTDTTSNNEGLLYIPVKSASTKPSTIKISGIKLTVDRTVPEGPLAIKVRGTAVNQTLGLSGTTVSNTSLTDTFFPGHKDVAKAIVANCVTPAPGEQKATVVFKISDTKYTVNGVEQTMDAAPYIKDGRTFVPVRYAAQAVGVTPENILYADGKVTLIKGDKVVQLTIGSNIMLINGVGIAMDVPAEIQDGRTMLPVSWLGKALDVKAIWDEATQSVTMTL</sequence>
<dbReference type="EMBL" id="WHYR01000008">
    <property type="protein sequence ID" value="MQL51547.1"/>
    <property type="molecule type" value="Genomic_DNA"/>
</dbReference>
<accession>A0A6N7IPP7</accession>
<proteinExistence type="predicted"/>
<evidence type="ECO:0000256" key="1">
    <source>
        <dbReference type="SAM" id="SignalP"/>
    </source>
</evidence>
<gene>
    <name evidence="3" type="ORF">GFC01_04560</name>
</gene>
<evidence type="ECO:0000313" key="3">
    <source>
        <dbReference type="EMBL" id="MQL51547.1"/>
    </source>
</evidence>
<evidence type="ECO:0000259" key="2">
    <source>
        <dbReference type="Pfam" id="PF07833"/>
    </source>
</evidence>
<dbReference type="InterPro" id="IPR012854">
    <property type="entry name" value="Cu_amine_oxidase-like_N"/>
</dbReference>
<evidence type="ECO:0000313" key="4">
    <source>
        <dbReference type="Proteomes" id="UP000441717"/>
    </source>
</evidence>
<dbReference type="Pfam" id="PF07833">
    <property type="entry name" value="Cu_amine_oxidN1"/>
    <property type="match status" value="1"/>
</dbReference>
<feature type="chain" id="PRO_5039585033" description="Copper amine oxidase-like N-terminal domain-containing protein" evidence="1">
    <location>
        <begin position="31"/>
        <end position="755"/>
    </location>
</feature>
<feature type="signal peptide" evidence="1">
    <location>
        <begin position="1"/>
        <end position="30"/>
    </location>
</feature>
<keyword evidence="1" id="KW-0732">Signal</keyword>
<dbReference type="Gene3D" id="3.30.457.10">
    <property type="entry name" value="Copper amine oxidase-like, N-terminal domain"/>
    <property type="match status" value="2"/>
</dbReference>
<dbReference type="InterPro" id="IPR036582">
    <property type="entry name" value="Mao_N_sf"/>
</dbReference>
<organism evidence="3 4">
    <name type="scientific">Desulfofundulus thermobenzoicus</name>
    <dbReference type="NCBI Taxonomy" id="29376"/>
    <lineage>
        <taxon>Bacteria</taxon>
        <taxon>Bacillati</taxon>
        <taxon>Bacillota</taxon>
        <taxon>Clostridia</taxon>
        <taxon>Eubacteriales</taxon>
        <taxon>Peptococcaceae</taxon>
        <taxon>Desulfofundulus</taxon>
    </lineage>
</organism>
<protein>
    <recommendedName>
        <fullName evidence="2">Copper amine oxidase-like N-terminal domain-containing protein</fullName>
    </recommendedName>
</protein>
<comment type="caution">
    <text evidence="3">The sequence shown here is derived from an EMBL/GenBank/DDBJ whole genome shotgun (WGS) entry which is preliminary data.</text>
</comment>
<feature type="domain" description="Copper amine oxidase-like N-terminal" evidence="2">
    <location>
        <begin position="645"/>
        <end position="752"/>
    </location>
</feature>
<dbReference type="SUPFAM" id="SSF55383">
    <property type="entry name" value="Copper amine oxidase, domain N"/>
    <property type="match status" value="2"/>
</dbReference>
<dbReference type="Proteomes" id="UP000441717">
    <property type="component" value="Unassembled WGS sequence"/>
</dbReference>